<dbReference type="EMBL" id="SLXK01000019">
    <property type="protein sequence ID" value="TCP26658.1"/>
    <property type="molecule type" value="Genomic_DNA"/>
</dbReference>
<dbReference type="Proteomes" id="UP000295416">
    <property type="component" value="Unassembled WGS sequence"/>
</dbReference>
<accession>A0A4R2NY59</accession>
<sequence>MLEQLKVGEYTLTWLDGGVTYLDGGAMFGVVPKPLWSKKYPVNDKNQIELRTDPILIQGKSKKYSY</sequence>
<evidence type="ECO:0000313" key="2">
    <source>
        <dbReference type="Proteomes" id="UP000295416"/>
    </source>
</evidence>
<organism evidence="1 2">
    <name type="scientific">Scopulibacillus darangshiensis</name>
    <dbReference type="NCBI Taxonomy" id="442528"/>
    <lineage>
        <taxon>Bacteria</taxon>
        <taxon>Bacillati</taxon>
        <taxon>Bacillota</taxon>
        <taxon>Bacilli</taxon>
        <taxon>Bacillales</taxon>
        <taxon>Sporolactobacillaceae</taxon>
        <taxon>Scopulibacillus</taxon>
    </lineage>
</organism>
<dbReference type="InterPro" id="IPR036866">
    <property type="entry name" value="RibonucZ/Hydroxyglut_hydro"/>
</dbReference>
<reference evidence="1 2" key="1">
    <citation type="submission" date="2019-03" db="EMBL/GenBank/DDBJ databases">
        <title>Genomic Encyclopedia of Type Strains, Phase IV (KMG-IV): sequencing the most valuable type-strain genomes for metagenomic binning, comparative biology and taxonomic classification.</title>
        <authorList>
            <person name="Goeker M."/>
        </authorList>
    </citation>
    <scope>NUCLEOTIDE SEQUENCE [LARGE SCALE GENOMIC DNA]</scope>
    <source>
        <strain evidence="1 2">DSM 19377</strain>
    </source>
</reference>
<comment type="caution">
    <text evidence="1">The sequence shown here is derived from an EMBL/GenBank/DDBJ whole genome shotgun (WGS) entry which is preliminary data.</text>
</comment>
<protein>
    <submittedName>
        <fullName evidence="1">Uncharacterized protein</fullName>
    </submittedName>
</protein>
<gene>
    <name evidence="1" type="ORF">EV207_11991</name>
</gene>
<dbReference type="Gene3D" id="3.60.15.10">
    <property type="entry name" value="Ribonuclease Z/Hydroxyacylglutathione hydrolase-like"/>
    <property type="match status" value="1"/>
</dbReference>
<dbReference type="AlphaFoldDB" id="A0A4R2NY59"/>
<name>A0A4R2NY59_9BACL</name>
<proteinExistence type="predicted"/>
<evidence type="ECO:0000313" key="1">
    <source>
        <dbReference type="EMBL" id="TCP26658.1"/>
    </source>
</evidence>
<keyword evidence="2" id="KW-1185">Reference proteome</keyword>
<dbReference type="SUPFAM" id="SSF56281">
    <property type="entry name" value="Metallo-hydrolase/oxidoreductase"/>
    <property type="match status" value="1"/>
</dbReference>